<dbReference type="InterPro" id="IPR006121">
    <property type="entry name" value="HMA_dom"/>
</dbReference>
<feature type="region of interest" description="Disordered" evidence="1">
    <location>
        <begin position="264"/>
        <end position="321"/>
    </location>
</feature>
<sequence>MAGPLYKCGPFPAFLLSGDDYESLRIGLPVDSQLTMGEKKAKKDEGEKAKSDDSNGITVVLKTEMHCEGCATKILKCVRTIEGMNDPCSVLPSYPFALFSSQHGYLLCFFSGVEKAKAEWESNKLTVKGDVDPAELREELQERLNKKVELVSPSQLPKKDKDGGNGNSGKKSDSNKDNKKKDDNKSGSKDNKKKADEKKAKEKEAPVTTAVLKLRLHCEGCIVKIGKTALKTKGVASIAIDKAKELVTVTGTMDVKALAESLEEKMKRSVQIVSPKKDKDGGGGGEGNNNGGGGGGGGGKKNKKQDGGGDDGDDHAENDGGMFHVNGMEYVGPLMPSYGPVAYGPGYMYGAAAGSGPGYGYPYPNPFAYGNNLHAPQMFSDENPNACSVM</sequence>
<gene>
    <name evidence="3" type="ORF">CDL15_Pgr025105</name>
</gene>
<dbReference type="PANTHER" id="PTHR46413">
    <property type="entry name" value="HEAVY METAL-ASSOCIATED ISOPRENYLATED PLANT PROTEIN 6"/>
    <property type="match status" value="1"/>
</dbReference>
<evidence type="ECO:0000313" key="4">
    <source>
        <dbReference type="Proteomes" id="UP000197138"/>
    </source>
</evidence>
<evidence type="ECO:0000256" key="1">
    <source>
        <dbReference type="SAM" id="MobiDB-lite"/>
    </source>
</evidence>
<dbReference type="GO" id="GO:0046872">
    <property type="term" value="F:metal ion binding"/>
    <property type="evidence" value="ECO:0007669"/>
    <property type="project" value="InterPro"/>
</dbReference>
<feature type="domain" description="HMA" evidence="2">
    <location>
        <begin position="207"/>
        <end position="270"/>
    </location>
</feature>
<comment type="caution">
    <text evidence="3">The sequence shown here is derived from an EMBL/GenBank/DDBJ whole genome shotgun (WGS) entry which is preliminary data.</text>
</comment>
<dbReference type="Pfam" id="PF00403">
    <property type="entry name" value="HMA"/>
    <property type="match status" value="1"/>
</dbReference>
<reference evidence="4" key="1">
    <citation type="journal article" date="2017" name="Plant J.">
        <title>The pomegranate (Punica granatum L.) genome and the genomics of punicalagin biosynthesis.</title>
        <authorList>
            <person name="Qin G."/>
            <person name="Xu C."/>
            <person name="Ming R."/>
            <person name="Tang H."/>
            <person name="Guyot R."/>
            <person name="Kramer E.M."/>
            <person name="Hu Y."/>
            <person name="Yi X."/>
            <person name="Qi Y."/>
            <person name="Xu X."/>
            <person name="Gao Z."/>
            <person name="Pan H."/>
            <person name="Jian J."/>
            <person name="Tian Y."/>
            <person name="Yue Z."/>
            <person name="Xu Y."/>
        </authorList>
    </citation>
    <scope>NUCLEOTIDE SEQUENCE [LARGE SCALE GENOMIC DNA]</scope>
    <source>
        <strain evidence="4">cv. Dabenzi</strain>
    </source>
</reference>
<proteinExistence type="predicted"/>
<evidence type="ECO:0000313" key="3">
    <source>
        <dbReference type="EMBL" id="OWM68918.1"/>
    </source>
</evidence>
<dbReference type="Proteomes" id="UP000197138">
    <property type="component" value="Unassembled WGS sequence"/>
</dbReference>
<feature type="region of interest" description="Disordered" evidence="1">
    <location>
        <begin position="146"/>
        <end position="205"/>
    </location>
</feature>
<dbReference type="SUPFAM" id="SSF55008">
    <property type="entry name" value="HMA, heavy metal-associated domain"/>
    <property type="match status" value="1"/>
</dbReference>
<dbReference type="Gene3D" id="3.30.70.100">
    <property type="match status" value="2"/>
</dbReference>
<evidence type="ECO:0000259" key="2">
    <source>
        <dbReference type="PROSITE" id="PS50846"/>
    </source>
</evidence>
<dbReference type="CDD" id="cd00371">
    <property type="entry name" value="HMA"/>
    <property type="match status" value="1"/>
</dbReference>
<dbReference type="EMBL" id="MTKT01004939">
    <property type="protein sequence ID" value="OWM68918.1"/>
    <property type="molecule type" value="Genomic_DNA"/>
</dbReference>
<feature type="compositionally biased region" description="Basic and acidic residues" evidence="1">
    <location>
        <begin position="170"/>
        <end position="205"/>
    </location>
</feature>
<name>A0A218W8V8_PUNGR</name>
<dbReference type="InterPro" id="IPR044594">
    <property type="entry name" value="HIPP01/3/5/6"/>
</dbReference>
<dbReference type="AlphaFoldDB" id="A0A218W8V8"/>
<feature type="compositionally biased region" description="Gly residues" evidence="1">
    <location>
        <begin position="282"/>
        <end position="299"/>
    </location>
</feature>
<protein>
    <recommendedName>
        <fullName evidence="2">HMA domain-containing protein</fullName>
    </recommendedName>
</protein>
<dbReference type="PROSITE" id="PS50846">
    <property type="entry name" value="HMA_2"/>
    <property type="match status" value="1"/>
</dbReference>
<dbReference type="PANTHER" id="PTHR46413:SF2">
    <property type="entry name" value="HEAVY METAL-ASSOCIATED ISOPRENYLATED PLANT PROTEIN 3"/>
    <property type="match status" value="1"/>
</dbReference>
<organism evidence="3 4">
    <name type="scientific">Punica granatum</name>
    <name type="common">Pomegranate</name>
    <dbReference type="NCBI Taxonomy" id="22663"/>
    <lineage>
        <taxon>Eukaryota</taxon>
        <taxon>Viridiplantae</taxon>
        <taxon>Streptophyta</taxon>
        <taxon>Embryophyta</taxon>
        <taxon>Tracheophyta</taxon>
        <taxon>Spermatophyta</taxon>
        <taxon>Magnoliopsida</taxon>
        <taxon>eudicotyledons</taxon>
        <taxon>Gunneridae</taxon>
        <taxon>Pentapetalae</taxon>
        <taxon>rosids</taxon>
        <taxon>malvids</taxon>
        <taxon>Myrtales</taxon>
        <taxon>Lythraceae</taxon>
        <taxon>Punica</taxon>
    </lineage>
</organism>
<dbReference type="InterPro" id="IPR036163">
    <property type="entry name" value="HMA_dom_sf"/>
</dbReference>
<accession>A0A218W8V8</accession>